<dbReference type="InterPro" id="IPR003848">
    <property type="entry name" value="DUF218"/>
</dbReference>
<keyword evidence="1" id="KW-1133">Transmembrane helix</keyword>
<dbReference type="Proteomes" id="UP000178953">
    <property type="component" value="Unassembled WGS sequence"/>
</dbReference>
<dbReference type="CDD" id="cd06259">
    <property type="entry name" value="YdcF-like"/>
    <property type="match status" value="1"/>
</dbReference>
<evidence type="ECO:0000313" key="4">
    <source>
        <dbReference type="Proteomes" id="UP000178953"/>
    </source>
</evidence>
<feature type="domain" description="DUF218" evidence="2">
    <location>
        <begin position="45"/>
        <end position="152"/>
    </location>
</feature>
<accession>A0A1E8Q1P3</accession>
<dbReference type="AlphaFoldDB" id="A0A1E8Q1P3"/>
<evidence type="ECO:0000313" key="3">
    <source>
        <dbReference type="EMBL" id="OFJ52463.1"/>
    </source>
</evidence>
<proteinExistence type="predicted"/>
<evidence type="ECO:0000256" key="1">
    <source>
        <dbReference type="SAM" id="Phobius"/>
    </source>
</evidence>
<organism evidence="3 4">
    <name type="scientific">Mycolicibacterium grossiae</name>
    <dbReference type="NCBI Taxonomy" id="1552759"/>
    <lineage>
        <taxon>Bacteria</taxon>
        <taxon>Bacillati</taxon>
        <taxon>Actinomycetota</taxon>
        <taxon>Actinomycetes</taxon>
        <taxon>Mycobacteriales</taxon>
        <taxon>Mycobacteriaceae</taxon>
        <taxon>Mycolicibacterium</taxon>
    </lineage>
</organism>
<keyword evidence="4" id="KW-1185">Reference proteome</keyword>
<gene>
    <name evidence="3" type="ORF">BEL07_17165</name>
</gene>
<dbReference type="Pfam" id="PF02698">
    <property type="entry name" value="DUF218"/>
    <property type="match status" value="1"/>
</dbReference>
<dbReference type="OrthoDB" id="4772924at2"/>
<keyword evidence="1" id="KW-0472">Membrane</keyword>
<comment type="caution">
    <text evidence="3">The sequence shown here is derived from an EMBL/GenBank/DDBJ whole genome shotgun (WGS) entry which is preliminary data.</text>
</comment>
<dbReference type="EMBL" id="MCHX01000039">
    <property type="protein sequence ID" value="OFJ52463.1"/>
    <property type="molecule type" value="Genomic_DNA"/>
</dbReference>
<feature type="transmembrane region" description="Helical" evidence="1">
    <location>
        <begin position="7"/>
        <end position="33"/>
    </location>
</feature>
<sequence>MSWRRRWITAVEALLTVLVVIAVDLAVSGYVVFANAKVDALTRADAIIVLGGEHDGREDYGLDLARQGWAPTVVLSNPYDDWDPVMKRVCRPSPGIEVLCVRPDPLTTRGEALLMRDLATQRNWSRIIVVSWRYHLPRARFVFTQCFSDTPGSSVMVAVPRRYRYSIFRWEFVYAYQWAGLAKAVVQGECD</sequence>
<protein>
    <recommendedName>
        <fullName evidence="2">DUF218 domain-containing protein</fullName>
    </recommendedName>
</protein>
<reference evidence="3 4" key="1">
    <citation type="submission" date="2016-09" db="EMBL/GenBank/DDBJ databases">
        <title>genome sequence of Mycobacterium sp. 739 SCH.</title>
        <authorList>
            <person name="Greninger A.L."/>
            <person name="Qin X."/>
            <person name="Jerome K."/>
            <person name="Vora S."/>
            <person name="Quinn K."/>
        </authorList>
    </citation>
    <scope>NUCLEOTIDE SEQUENCE [LARGE SCALE GENOMIC DNA]</scope>
    <source>
        <strain evidence="3 4">SCH</strain>
    </source>
</reference>
<name>A0A1E8Q1P3_9MYCO</name>
<evidence type="ECO:0000259" key="2">
    <source>
        <dbReference type="Pfam" id="PF02698"/>
    </source>
</evidence>
<keyword evidence="1" id="KW-0812">Transmembrane</keyword>